<evidence type="ECO:0000259" key="1">
    <source>
        <dbReference type="Pfam" id="PF08770"/>
    </source>
</evidence>
<dbReference type="AlphaFoldDB" id="A0A177N305"/>
<dbReference type="Gene3D" id="2.60.40.10">
    <property type="entry name" value="Immunoglobulins"/>
    <property type="match status" value="1"/>
</dbReference>
<gene>
    <name evidence="2" type="ORF">A1507_01870</name>
</gene>
<dbReference type="Pfam" id="PF08770">
    <property type="entry name" value="SoxZ"/>
    <property type="match status" value="1"/>
</dbReference>
<evidence type="ECO:0000313" key="2">
    <source>
        <dbReference type="EMBL" id="OAI12265.1"/>
    </source>
</evidence>
<comment type="caution">
    <text evidence="2">The sequence shown here is derived from an EMBL/GenBank/DDBJ whole genome shotgun (WGS) entry which is preliminary data.</text>
</comment>
<dbReference type="Proteomes" id="UP000077857">
    <property type="component" value="Unassembled WGS sequence"/>
</dbReference>
<dbReference type="InterPro" id="IPR013783">
    <property type="entry name" value="Ig-like_fold"/>
</dbReference>
<dbReference type="NCBIfam" id="TIGR04490">
    <property type="entry name" value="SoxZ_true"/>
    <property type="match status" value="1"/>
</dbReference>
<reference evidence="2 3" key="1">
    <citation type="submission" date="2016-03" db="EMBL/GenBank/DDBJ databases">
        <authorList>
            <person name="Ploux O."/>
        </authorList>
    </citation>
    <scope>NUCLEOTIDE SEQUENCE [LARGE SCALE GENOMIC DNA]</scope>
    <source>
        <strain evidence="2 3">R-45378</strain>
    </source>
</reference>
<sequence length="106" mass="11847">MAGSIRVRSRREGEFIELKLLIDHPMENGRNRDAAGNLIPAHFIEQLALTLNSQPLVTVNMAGSVAKNPFFSFRLKQVTDGDVLKVAWRDNHGAGDSAEHRIELNR</sequence>
<dbReference type="InterPro" id="IPR030995">
    <property type="entry name" value="SoxZ"/>
</dbReference>
<evidence type="ECO:0000313" key="3">
    <source>
        <dbReference type="Proteomes" id="UP000077857"/>
    </source>
</evidence>
<dbReference type="InterPro" id="IPR014756">
    <property type="entry name" value="Ig_E-set"/>
</dbReference>
<dbReference type="RefSeq" id="WP_064041843.1">
    <property type="nucleotide sequence ID" value="NZ_LUUJ01000110.1"/>
</dbReference>
<dbReference type="InterPro" id="IPR014880">
    <property type="entry name" value="SoxZ_dom"/>
</dbReference>
<proteinExistence type="predicted"/>
<dbReference type="SUPFAM" id="SSF81296">
    <property type="entry name" value="E set domains"/>
    <property type="match status" value="1"/>
</dbReference>
<protein>
    <submittedName>
        <fullName evidence="2">Thiosulfate oxidation carrier complex protein SoxZ</fullName>
    </submittedName>
</protein>
<dbReference type="OrthoDB" id="9795530at2"/>
<accession>A0A177N305</accession>
<name>A0A177N305_9GAMM</name>
<dbReference type="EMBL" id="LUUJ01000110">
    <property type="protein sequence ID" value="OAI12265.1"/>
    <property type="molecule type" value="Genomic_DNA"/>
</dbReference>
<organism evidence="2 3">
    <name type="scientific">Methylomonas koyamae</name>
    <dbReference type="NCBI Taxonomy" id="702114"/>
    <lineage>
        <taxon>Bacteria</taxon>
        <taxon>Pseudomonadati</taxon>
        <taxon>Pseudomonadota</taxon>
        <taxon>Gammaproteobacteria</taxon>
        <taxon>Methylococcales</taxon>
        <taxon>Methylococcaceae</taxon>
        <taxon>Methylomonas</taxon>
    </lineage>
</organism>
<feature type="domain" description="Sulphur oxidation protein SoxZ" evidence="1">
    <location>
        <begin position="7"/>
        <end position="99"/>
    </location>
</feature>